<keyword evidence="3" id="KW-1185">Reference proteome</keyword>
<reference evidence="2 3" key="1">
    <citation type="submission" date="2022-01" db="EMBL/GenBank/DDBJ databases">
        <authorList>
            <person name="Xiong W."/>
            <person name="Schranz E."/>
        </authorList>
    </citation>
    <scope>NUCLEOTIDE SEQUENCE [LARGE SCALE GENOMIC DNA]</scope>
</reference>
<evidence type="ECO:0008006" key="4">
    <source>
        <dbReference type="Google" id="ProtNLM"/>
    </source>
</evidence>
<accession>A0AAU9LWH6</accession>
<proteinExistence type="predicted"/>
<protein>
    <recommendedName>
        <fullName evidence="4">HMA domain-containing protein</fullName>
    </recommendedName>
</protein>
<comment type="caution">
    <text evidence="2">The sequence shown here is derived from an EMBL/GenBank/DDBJ whole genome shotgun (WGS) entry which is preliminary data.</text>
</comment>
<evidence type="ECO:0000313" key="2">
    <source>
        <dbReference type="EMBL" id="CAH1417601.1"/>
    </source>
</evidence>
<sequence length="85" mass="9594">MSSATRMKRNQAGHCQHRIPPPYLNGKNHFCVSSSISQIDSSFAAMAPEKVTEMVLNVDLKCSGCYKKVKKVICKIPREFFFIIT</sequence>
<feature type="compositionally biased region" description="Basic residues" evidence="1">
    <location>
        <begin position="1"/>
        <end position="17"/>
    </location>
</feature>
<evidence type="ECO:0000313" key="3">
    <source>
        <dbReference type="Proteomes" id="UP001157418"/>
    </source>
</evidence>
<dbReference type="AlphaFoldDB" id="A0AAU9LWH6"/>
<dbReference type="PANTHER" id="PTHR47005">
    <property type="entry name" value="HEAVY METAL TRANSPORT/DETOXIFICATION SUPERFAMILY PROTEIN"/>
    <property type="match status" value="1"/>
</dbReference>
<gene>
    <name evidence="2" type="ORF">LVIROSA_LOCUS5270</name>
</gene>
<dbReference type="Proteomes" id="UP001157418">
    <property type="component" value="Unassembled WGS sequence"/>
</dbReference>
<name>A0AAU9LWH6_9ASTR</name>
<dbReference type="PANTHER" id="PTHR47005:SF5">
    <property type="entry name" value="HEAVY METAL TRANSPORT_DETOXIFICATION SUPERFAMILY PROTEIN"/>
    <property type="match status" value="1"/>
</dbReference>
<feature type="region of interest" description="Disordered" evidence="1">
    <location>
        <begin position="1"/>
        <end position="20"/>
    </location>
</feature>
<organism evidence="2 3">
    <name type="scientific">Lactuca virosa</name>
    <dbReference type="NCBI Taxonomy" id="75947"/>
    <lineage>
        <taxon>Eukaryota</taxon>
        <taxon>Viridiplantae</taxon>
        <taxon>Streptophyta</taxon>
        <taxon>Embryophyta</taxon>
        <taxon>Tracheophyta</taxon>
        <taxon>Spermatophyta</taxon>
        <taxon>Magnoliopsida</taxon>
        <taxon>eudicotyledons</taxon>
        <taxon>Gunneridae</taxon>
        <taxon>Pentapetalae</taxon>
        <taxon>asterids</taxon>
        <taxon>campanulids</taxon>
        <taxon>Asterales</taxon>
        <taxon>Asteraceae</taxon>
        <taxon>Cichorioideae</taxon>
        <taxon>Cichorieae</taxon>
        <taxon>Lactucinae</taxon>
        <taxon>Lactuca</taxon>
    </lineage>
</organism>
<dbReference type="EMBL" id="CAKMRJ010000113">
    <property type="protein sequence ID" value="CAH1417601.1"/>
    <property type="molecule type" value="Genomic_DNA"/>
</dbReference>
<evidence type="ECO:0000256" key="1">
    <source>
        <dbReference type="SAM" id="MobiDB-lite"/>
    </source>
</evidence>